<dbReference type="GO" id="GO:0005886">
    <property type="term" value="C:plasma membrane"/>
    <property type="evidence" value="ECO:0007669"/>
    <property type="project" value="UniProtKB-SubCell"/>
</dbReference>
<keyword evidence="4 7" id="KW-0812">Transmembrane</keyword>
<feature type="transmembrane region" description="Helical" evidence="7">
    <location>
        <begin position="113"/>
        <end position="131"/>
    </location>
</feature>
<dbReference type="NCBIfam" id="TIGR00786">
    <property type="entry name" value="dctM"/>
    <property type="match status" value="1"/>
</dbReference>
<comment type="similarity">
    <text evidence="7">Belongs to the TRAP transporter large permease family.</text>
</comment>
<feature type="transmembrane region" description="Helical" evidence="7">
    <location>
        <begin position="54"/>
        <end position="75"/>
    </location>
</feature>
<comment type="subcellular location">
    <subcellularLocation>
        <location evidence="1 7">Cell inner membrane</location>
        <topology evidence="1 7">Multi-pass membrane protein</topology>
    </subcellularLocation>
</comment>
<evidence type="ECO:0000256" key="4">
    <source>
        <dbReference type="ARBA" id="ARBA00022692"/>
    </source>
</evidence>
<evidence type="ECO:0000313" key="8">
    <source>
        <dbReference type="EMBL" id="VDN61724.1"/>
    </source>
</evidence>
<feature type="transmembrane region" description="Helical" evidence="7">
    <location>
        <begin position="143"/>
        <end position="162"/>
    </location>
</feature>
<dbReference type="InterPro" id="IPR004681">
    <property type="entry name" value="TRAP_DctM"/>
</dbReference>
<dbReference type="EMBL" id="LR130779">
    <property type="protein sequence ID" value="VDN61724.1"/>
    <property type="molecule type" value="Genomic_DNA"/>
</dbReference>
<feature type="transmembrane region" description="Helical" evidence="7">
    <location>
        <begin position="374"/>
        <end position="393"/>
    </location>
</feature>
<feature type="transmembrane region" description="Helical" evidence="7">
    <location>
        <begin position="216"/>
        <end position="234"/>
    </location>
</feature>
<dbReference type="PANTHER" id="PTHR33362">
    <property type="entry name" value="SIALIC ACID TRAP TRANSPORTER PERMEASE PROTEIN SIAT-RELATED"/>
    <property type="match status" value="1"/>
</dbReference>
<dbReference type="GO" id="GO:0015740">
    <property type="term" value="P:C4-dicarboxylate transport"/>
    <property type="evidence" value="ECO:0007669"/>
    <property type="project" value="TreeGrafter"/>
</dbReference>
<dbReference type="Pfam" id="PF06808">
    <property type="entry name" value="DctM"/>
    <property type="match status" value="1"/>
</dbReference>
<evidence type="ECO:0000256" key="2">
    <source>
        <dbReference type="ARBA" id="ARBA00022475"/>
    </source>
</evidence>
<accession>A0A653AZB6</accession>
<evidence type="ECO:0000256" key="3">
    <source>
        <dbReference type="ARBA" id="ARBA00022519"/>
    </source>
</evidence>
<reference evidence="8" key="1">
    <citation type="submission" date="2018-11" db="EMBL/GenBank/DDBJ databases">
        <authorList>
            <consortium name="Genoscope - CEA"/>
            <person name="William W."/>
        </authorList>
    </citation>
    <scope>NUCLEOTIDE SEQUENCE [LARGE SCALE GENOMIC DNA]</scope>
    <source>
        <strain evidence="8">T9AD</strain>
    </source>
</reference>
<gene>
    <name evidence="8" type="primary">dctM</name>
    <name evidence="8" type="ORF">POT9AD_0733</name>
</gene>
<feature type="transmembrane region" description="Helical" evidence="7">
    <location>
        <begin position="240"/>
        <end position="256"/>
    </location>
</feature>
<comment type="function">
    <text evidence="7">Part of the tripartite ATP-independent periplasmic (TRAP) transport system.</text>
</comment>
<proteinExistence type="inferred from homology"/>
<feature type="transmembrane region" description="Helical" evidence="7">
    <location>
        <begin position="276"/>
        <end position="293"/>
    </location>
</feature>
<comment type="subunit">
    <text evidence="7">The complex comprises the extracytoplasmic solute receptor protein and the two transmembrane proteins.</text>
</comment>
<feature type="transmembrane region" description="Helical" evidence="7">
    <location>
        <begin position="313"/>
        <end position="330"/>
    </location>
</feature>
<feature type="transmembrane region" description="Helical" evidence="7">
    <location>
        <begin position="400"/>
        <end position="420"/>
    </location>
</feature>
<feature type="transmembrane region" description="Helical" evidence="7">
    <location>
        <begin position="174"/>
        <end position="195"/>
    </location>
</feature>
<evidence type="ECO:0000256" key="6">
    <source>
        <dbReference type="ARBA" id="ARBA00023136"/>
    </source>
</evidence>
<dbReference type="PIRSF" id="PIRSF006066">
    <property type="entry name" value="HI0050"/>
    <property type="match status" value="1"/>
</dbReference>
<dbReference type="InterPro" id="IPR010656">
    <property type="entry name" value="DctM"/>
</dbReference>
<keyword evidence="3 7" id="KW-0997">Cell inner membrane</keyword>
<keyword evidence="5 7" id="KW-1133">Transmembrane helix</keyword>
<name>A0A653AZB6_ECTOL</name>
<evidence type="ECO:0000256" key="1">
    <source>
        <dbReference type="ARBA" id="ARBA00004429"/>
    </source>
</evidence>
<keyword evidence="2" id="KW-1003">Cell membrane</keyword>
<feature type="transmembrane region" description="Helical" evidence="7">
    <location>
        <begin position="337"/>
        <end position="362"/>
    </location>
</feature>
<protein>
    <recommendedName>
        <fullName evidence="7">TRAP transporter large permease protein</fullName>
    </recommendedName>
</protein>
<organism evidence="8">
    <name type="scientific">Ectopseudomonas oleovorans</name>
    <name type="common">Pseudomonas oleovorans</name>
    <dbReference type="NCBI Taxonomy" id="301"/>
    <lineage>
        <taxon>Bacteria</taxon>
        <taxon>Pseudomonadati</taxon>
        <taxon>Pseudomonadota</taxon>
        <taxon>Gammaproteobacteria</taxon>
        <taxon>Pseudomonadales</taxon>
        <taxon>Pseudomonadaceae</taxon>
        <taxon>Ectopseudomonas</taxon>
    </lineage>
</organism>
<dbReference type="PANTHER" id="PTHR33362:SF5">
    <property type="entry name" value="C4-DICARBOXYLATE TRAP TRANSPORTER LARGE PERMEASE PROTEIN DCTM"/>
    <property type="match status" value="1"/>
</dbReference>
<keyword evidence="6 7" id="KW-0472">Membrane</keyword>
<dbReference type="GO" id="GO:0022857">
    <property type="term" value="F:transmembrane transporter activity"/>
    <property type="evidence" value="ECO:0007669"/>
    <property type="project" value="UniProtKB-UniRule"/>
</dbReference>
<evidence type="ECO:0000256" key="7">
    <source>
        <dbReference type="RuleBase" id="RU369079"/>
    </source>
</evidence>
<feature type="transmembrane region" description="Helical" evidence="7">
    <location>
        <begin position="87"/>
        <end position="107"/>
    </location>
</feature>
<dbReference type="OrthoDB" id="8627919at2"/>
<sequence length="427" mass="45341">MTVLFLFLLLFLLMFIGVPIAASLGLAGSITIMLFSPDSVRSLAIKLFETSEHYTLLAIPFFLLSGAFMTTGGVARRLIDFANACVGHIRGGLAIGAVLACMLFAALSGSSPATVAAVGSIAIAGMVRSGYPQAFGAGIVCNAGTLGILIPPSIVMVVYAAATEQSVGKLFMAGVIPGVLLGLVLMIAIYVVARIKKLPALPRASLREWLRSAREAFWGLLLMVIILGGIYTGMFTPTEAAAVAAVYAGFVALFVYKDLTLRECPKVLLESGKLTIMLMFIIANAMLFAHVLTTEQIPQQITAWVVELGLQPWQFLLVVNIVLLIAGAFMEPSAIILILAPILFPIAVQLGIDPIHLGIIMVVNMEIGLITPPVGLNLFVTSAVTGMPLTAVIRAALPWLMMLISFLLVITYIPAVSMALPNWLGMN</sequence>
<dbReference type="AlphaFoldDB" id="A0A653AZB6"/>
<evidence type="ECO:0000256" key="5">
    <source>
        <dbReference type="ARBA" id="ARBA00022989"/>
    </source>
</evidence>
<keyword evidence="7" id="KW-0813">Transport</keyword>